<dbReference type="SUPFAM" id="SSF52540">
    <property type="entry name" value="P-loop containing nucleoside triphosphate hydrolases"/>
    <property type="match status" value="1"/>
</dbReference>
<dbReference type="EMBL" id="OX458335">
    <property type="protein sequence ID" value="CAI8740981.1"/>
    <property type="molecule type" value="Genomic_DNA"/>
</dbReference>
<gene>
    <name evidence="2" type="ORF">DAPPPG215_02280</name>
</gene>
<name>A0AAV1BG37_PSEUB</name>
<dbReference type="Proteomes" id="UP001177000">
    <property type="component" value="Chromosome"/>
</dbReference>
<sequence>MSGSCRFDGCTVDETGVCALERDPSTCGNRVTNEQAGATLADVQQDDEVSSQSGDRLGAPVLDQPERASAFPSSRTLGLEALNALMGTRYVNVVGILGDPESGKTACLASLYLLISHAKLEGWSFADSRSLAAFEEIARGARDWNDGQAPEQMTVHTELADDHGPGFLHLRLVRLSDGRRFDLALPDMPGEWTQALVSSAQTERLDFLKSAEAIWIVLDGRSLADIEKRHGVVARVGQLAGRLNTMMDGRAPRLMIVVTHRDLHVLSDNMADRLKVELARRGAEAEIVGIAPFSDYPDNIQAGFGLAELINLTVGKPPDRPIFWRSTESTETNRAYLSYRRDR</sequence>
<evidence type="ECO:0000313" key="3">
    <source>
        <dbReference type="Proteomes" id="UP001177000"/>
    </source>
</evidence>
<dbReference type="InterPro" id="IPR045528">
    <property type="entry name" value="DO-GTPase2"/>
</dbReference>
<dbReference type="InterPro" id="IPR027417">
    <property type="entry name" value="P-loop_NTPase"/>
</dbReference>
<dbReference type="Pfam" id="PF19993">
    <property type="entry name" value="DO-GTPase2"/>
    <property type="match status" value="1"/>
</dbReference>
<evidence type="ECO:0000313" key="2">
    <source>
        <dbReference type="EMBL" id="CAI8740981.1"/>
    </source>
</evidence>
<evidence type="ECO:0000259" key="1">
    <source>
        <dbReference type="Pfam" id="PF19993"/>
    </source>
</evidence>
<protein>
    <recommendedName>
        <fullName evidence="1">Double-GTPase 2 domain-containing protein</fullName>
    </recommendedName>
</protein>
<accession>A0AAV1BG37</accession>
<dbReference type="AlphaFoldDB" id="A0AAV1BG37"/>
<proteinExistence type="predicted"/>
<feature type="domain" description="Double-GTPase 2" evidence="1">
    <location>
        <begin position="92"/>
        <end position="310"/>
    </location>
</feature>
<organism evidence="2 3">
    <name type="scientific">Pseudomonas syringae pv. tomato</name>
    <dbReference type="NCBI Taxonomy" id="323"/>
    <lineage>
        <taxon>Bacteria</taxon>
        <taxon>Pseudomonadati</taxon>
        <taxon>Pseudomonadota</taxon>
        <taxon>Gammaproteobacteria</taxon>
        <taxon>Pseudomonadales</taxon>
        <taxon>Pseudomonadaceae</taxon>
        <taxon>Pseudomonas</taxon>
    </lineage>
</organism>
<reference evidence="2" key="1">
    <citation type="submission" date="2023-03" db="EMBL/GenBank/DDBJ databases">
        <authorList>
            <person name="Pothier F. J."/>
        </authorList>
    </citation>
    <scope>NUCLEOTIDE SEQUENCE</scope>
    <source>
        <strain evidence="2">DAPP-PG 215</strain>
    </source>
</reference>